<accession>A0A7T8KDF5</accession>
<keyword evidence="3" id="KW-1185">Reference proteome</keyword>
<proteinExistence type="predicted"/>
<name>A0A7T8KDF5_CALRO</name>
<evidence type="ECO:0000313" key="2">
    <source>
        <dbReference type="EMBL" id="QQP53844.1"/>
    </source>
</evidence>
<dbReference type="OrthoDB" id="5061070at2759"/>
<feature type="non-terminal residue" evidence="2">
    <location>
        <position position="1"/>
    </location>
</feature>
<reference evidence="3" key="1">
    <citation type="submission" date="2021-01" db="EMBL/GenBank/DDBJ databases">
        <title>Caligus Genome Assembly.</title>
        <authorList>
            <person name="Gallardo-Escarate C."/>
        </authorList>
    </citation>
    <scope>NUCLEOTIDE SEQUENCE [LARGE SCALE GENOMIC DNA]</scope>
</reference>
<evidence type="ECO:0000259" key="1">
    <source>
        <dbReference type="Pfam" id="PF01031"/>
    </source>
</evidence>
<dbReference type="Pfam" id="PF01031">
    <property type="entry name" value="Dynamin_M"/>
    <property type="match status" value="1"/>
</dbReference>
<dbReference type="Gene3D" id="1.20.120.1240">
    <property type="entry name" value="Dynamin, middle domain"/>
    <property type="match status" value="1"/>
</dbReference>
<dbReference type="AlphaFoldDB" id="A0A7T8KDF5"/>
<dbReference type="InterPro" id="IPR000375">
    <property type="entry name" value="Dynamin_stalk"/>
</dbReference>
<dbReference type="EMBL" id="CP045893">
    <property type="protein sequence ID" value="QQP53844.1"/>
    <property type="molecule type" value="Genomic_DNA"/>
</dbReference>
<sequence>LQGITHMNILTAIRNATGPRSSALFVPEVSFELLVKQQMLNSVNPPSDALILLMKKCSGSSR</sequence>
<organism evidence="2 3">
    <name type="scientific">Caligus rogercresseyi</name>
    <name type="common">Sea louse</name>
    <dbReference type="NCBI Taxonomy" id="217165"/>
    <lineage>
        <taxon>Eukaryota</taxon>
        <taxon>Metazoa</taxon>
        <taxon>Ecdysozoa</taxon>
        <taxon>Arthropoda</taxon>
        <taxon>Crustacea</taxon>
        <taxon>Multicrustacea</taxon>
        <taxon>Hexanauplia</taxon>
        <taxon>Copepoda</taxon>
        <taxon>Siphonostomatoida</taxon>
        <taxon>Caligidae</taxon>
        <taxon>Caligus</taxon>
    </lineage>
</organism>
<dbReference type="Proteomes" id="UP000595437">
    <property type="component" value="Chromosome 4"/>
</dbReference>
<evidence type="ECO:0000313" key="3">
    <source>
        <dbReference type="Proteomes" id="UP000595437"/>
    </source>
</evidence>
<protein>
    <recommendedName>
        <fullName evidence="1">Dynamin stalk domain-containing protein</fullName>
    </recommendedName>
</protein>
<feature type="domain" description="Dynamin stalk" evidence="1">
    <location>
        <begin position="3"/>
        <end position="50"/>
    </location>
</feature>
<gene>
    <name evidence="2" type="ORF">FKW44_006469</name>
</gene>